<dbReference type="Gene3D" id="3.40.50.150">
    <property type="entry name" value="Vaccinia Virus protein VP39"/>
    <property type="match status" value="1"/>
</dbReference>
<protein>
    <recommendedName>
        <fullName evidence="3">Methyltransferase</fullName>
    </recommendedName>
</protein>
<dbReference type="EMBL" id="MN738851">
    <property type="protein sequence ID" value="QHT27996.1"/>
    <property type="molecule type" value="Genomic_DNA"/>
</dbReference>
<dbReference type="AlphaFoldDB" id="A0A6C0EFP1"/>
<reference evidence="2" key="1">
    <citation type="journal article" date="2020" name="Nature">
        <title>Giant virus diversity and host interactions through global metagenomics.</title>
        <authorList>
            <person name="Schulz F."/>
            <person name="Roux S."/>
            <person name="Paez-Espino D."/>
            <person name="Jungbluth S."/>
            <person name="Walsh D.A."/>
            <person name="Denef V.J."/>
            <person name="McMahon K.D."/>
            <person name="Konstantinidis K.T."/>
            <person name="Eloe-Fadrosh E.A."/>
            <person name="Kyrpides N.C."/>
            <person name="Woyke T."/>
        </authorList>
    </citation>
    <scope>NUCLEOTIDE SEQUENCE</scope>
    <source>
        <strain evidence="2">GVMAG-M-3300001348-25</strain>
    </source>
</reference>
<dbReference type="GO" id="GO:0016740">
    <property type="term" value="F:transferase activity"/>
    <property type="evidence" value="ECO:0007669"/>
    <property type="project" value="UniProtKB-KW"/>
</dbReference>
<dbReference type="Pfam" id="PF13489">
    <property type="entry name" value="Methyltransf_23"/>
    <property type="match status" value="1"/>
</dbReference>
<proteinExistence type="predicted"/>
<dbReference type="PANTHER" id="PTHR43861">
    <property type="entry name" value="TRANS-ACONITATE 2-METHYLTRANSFERASE-RELATED"/>
    <property type="match status" value="1"/>
</dbReference>
<evidence type="ECO:0008006" key="3">
    <source>
        <dbReference type="Google" id="ProtNLM"/>
    </source>
</evidence>
<keyword evidence="1" id="KW-0808">Transferase</keyword>
<evidence type="ECO:0000256" key="1">
    <source>
        <dbReference type="ARBA" id="ARBA00022679"/>
    </source>
</evidence>
<accession>A0A6C0EFP1</accession>
<organism evidence="2">
    <name type="scientific">viral metagenome</name>
    <dbReference type="NCBI Taxonomy" id="1070528"/>
    <lineage>
        <taxon>unclassified sequences</taxon>
        <taxon>metagenomes</taxon>
        <taxon>organismal metagenomes</taxon>
    </lineage>
</organism>
<dbReference type="InterPro" id="IPR029063">
    <property type="entry name" value="SAM-dependent_MTases_sf"/>
</dbReference>
<sequence length="210" mass="24400">MIGYDKEYFDWQKNIGAVGGHLNKFKFEKEVKDTDVLMDFGCGGGYLLQHFNNERRIGFEINKTAWDEIKSKGVEVFDNFDEIDDNTIDCIISNHALEHVRLPFDVLSNLYKKLKIGGTLVIVIPCEQPSENLFYYKENDINQHLHTWCPMTFGNLATLTGFKVLSCVPFRHQWPPNWESEWNKPGFHDKCTEYASKTKNLQIKLIATKE</sequence>
<evidence type="ECO:0000313" key="2">
    <source>
        <dbReference type="EMBL" id="QHT27996.1"/>
    </source>
</evidence>
<name>A0A6C0EFP1_9ZZZZ</name>
<dbReference type="SUPFAM" id="SSF53335">
    <property type="entry name" value="S-adenosyl-L-methionine-dependent methyltransferases"/>
    <property type="match status" value="1"/>
</dbReference>
<dbReference type="PANTHER" id="PTHR43861:SF3">
    <property type="entry name" value="PUTATIVE (AFU_ORTHOLOGUE AFUA_2G14390)-RELATED"/>
    <property type="match status" value="1"/>
</dbReference>
<dbReference type="CDD" id="cd02440">
    <property type="entry name" value="AdoMet_MTases"/>
    <property type="match status" value="1"/>
</dbReference>